<sequence length="513" mass="56030">RSVSHASSHSHDHEHAAHAHTRTDSGSRMQGRQNVPPPLLTGNGWQTSATPAGKPLVTPSNAAFTGQYKPPTATLSKVAHDPSAERSRFTNALLPYTASWPLLHTVMTEKDSRRIFYFMSLNFAFMTVQAFYGYITDSLGLLSDSIHMFFDCVALGVGLFAAVASKWPPNARFPYGFGKVETLSGFANGIFLMLISVEIMIEACERILEGRETKRLAELFIVSSLGLVVNLVGMAAFGHHHHGPGHSHGCGGHSHDHAHSDSHSHSHASTEHAAHSRIHDHHDEHKHNHSPSHEHSHDHDHSHATSHAHSHSHSHNHDHGHSQDHAHSHTQSPRAHAHSHDNENMHGIYLHILADTLGSGAVIVSTALTHFFPWAGWDPVASFLIAALILASAIPLVRSSASGLLLTIPDRVEYSLRDILSGIIGLRGVVGYGVPRFWIDDRVIEGDASGDRLIGSIHILVGRGADLEDVRTRVQQYFSERKVDITLQMEREGDANCWCGIGKSPLSPLSATS</sequence>
<dbReference type="InterPro" id="IPR002524">
    <property type="entry name" value="Cation_efflux"/>
</dbReference>
<comment type="similarity">
    <text evidence="2 8">Belongs to the cation diffusion facilitator (CDF) transporter (TC 2.A.4) family. SLC30A subfamily.</text>
</comment>
<organism evidence="11 12">
    <name type="scientific">Coniella lustricola</name>
    <dbReference type="NCBI Taxonomy" id="2025994"/>
    <lineage>
        <taxon>Eukaryota</taxon>
        <taxon>Fungi</taxon>
        <taxon>Dikarya</taxon>
        <taxon>Ascomycota</taxon>
        <taxon>Pezizomycotina</taxon>
        <taxon>Sordariomycetes</taxon>
        <taxon>Sordariomycetidae</taxon>
        <taxon>Diaporthales</taxon>
        <taxon>Schizoparmaceae</taxon>
        <taxon>Coniella</taxon>
    </lineage>
</organism>
<dbReference type="STRING" id="2025994.A0A2T2ZX31"/>
<dbReference type="GO" id="GO:0005789">
    <property type="term" value="C:endoplasmic reticulum membrane"/>
    <property type="evidence" value="ECO:0007669"/>
    <property type="project" value="UniProtKB-SubCell"/>
</dbReference>
<feature type="compositionally biased region" description="Basic and acidic residues" evidence="9">
    <location>
        <begin position="315"/>
        <end position="327"/>
    </location>
</feature>
<feature type="transmembrane region" description="Helical" evidence="8">
    <location>
        <begin position="216"/>
        <end position="237"/>
    </location>
</feature>
<evidence type="ECO:0000256" key="5">
    <source>
        <dbReference type="ARBA" id="ARBA00022989"/>
    </source>
</evidence>
<feature type="non-terminal residue" evidence="11">
    <location>
        <position position="513"/>
    </location>
</feature>
<comment type="function">
    <text evidence="8">Functions as a zinc transporter.</text>
</comment>
<keyword evidence="7 8" id="KW-0472">Membrane</keyword>
<feature type="transmembrane region" description="Helical" evidence="8">
    <location>
        <begin position="185"/>
        <end position="204"/>
    </location>
</feature>
<evidence type="ECO:0000256" key="4">
    <source>
        <dbReference type="ARBA" id="ARBA00022692"/>
    </source>
</evidence>
<dbReference type="PANTHER" id="PTHR45755">
    <property type="match status" value="1"/>
</dbReference>
<keyword evidence="3 8" id="KW-0813">Transport</keyword>
<dbReference type="Gene3D" id="1.20.1510.10">
    <property type="entry name" value="Cation efflux protein transmembrane domain"/>
    <property type="match status" value="2"/>
</dbReference>
<feature type="region of interest" description="Disordered" evidence="9">
    <location>
        <begin position="1"/>
        <end position="52"/>
    </location>
</feature>
<evidence type="ECO:0000256" key="1">
    <source>
        <dbReference type="ARBA" id="ARBA00004141"/>
    </source>
</evidence>
<evidence type="ECO:0000256" key="6">
    <source>
        <dbReference type="ARBA" id="ARBA00023065"/>
    </source>
</evidence>
<gene>
    <name evidence="11" type="ORF">BD289DRAFT_350459</name>
</gene>
<protein>
    <recommendedName>
        <fullName evidence="8">Zinc transporter</fullName>
    </recommendedName>
</protein>
<keyword evidence="5 8" id="KW-1133">Transmembrane helix</keyword>
<evidence type="ECO:0000256" key="8">
    <source>
        <dbReference type="RuleBase" id="RU369017"/>
    </source>
</evidence>
<evidence type="ECO:0000259" key="10">
    <source>
        <dbReference type="Pfam" id="PF01545"/>
    </source>
</evidence>
<evidence type="ECO:0000256" key="2">
    <source>
        <dbReference type="ARBA" id="ARBA00008873"/>
    </source>
</evidence>
<evidence type="ECO:0000256" key="7">
    <source>
        <dbReference type="ARBA" id="ARBA00023136"/>
    </source>
</evidence>
<dbReference type="InterPro" id="IPR058533">
    <property type="entry name" value="Cation_efflux_TM"/>
</dbReference>
<feature type="region of interest" description="Disordered" evidence="9">
    <location>
        <begin position="243"/>
        <end position="340"/>
    </location>
</feature>
<evidence type="ECO:0000256" key="9">
    <source>
        <dbReference type="SAM" id="MobiDB-lite"/>
    </source>
</evidence>
<dbReference type="GO" id="GO:0005794">
    <property type="term" value="C:Golgi apparatus"/>
    <property type="evidence" value="ECO:0007669"/>
    <property type="project" value="TreeGrafter"/>
</dbReference>
<dbReference type="GO" id="GO:1904257">
    <property type="term" value="P:zinc ion import into Golgi lumen"/>
    <property type="evidence" value="ECO:0007669"/>
    <property type="project" value="TreeGrafter"/>
</dbReference>
<evidence type="ECO:0000256" key="3">
    <source>
        <dbReference type="ARBA" id="ARBA00022448"/>
    </source>
</evidence>
<feature type="compositionally biased region" description="Basic and acidic residues" evidence="9">
    <location>
        <begin position="9"/>
        <end position="25"/>
    </location>
</feature>
<feature type="compositionally biased region" description="Basic residues" evidence="9">
    <location>
        <begin position="304"/>
        <end position="314"/>
    </location>
</feature>
<keyword evidence="6 8" id="KW-0406">Ion transport</keyword>
<keyword evidence="12" id="KW-1185">Reference proteome</keyword>
<dbReference type="PANTHER" id="PTHR45755:SF4">
    <property type="entry name" value="ZINC TRANSPORTER 7"/>
    <property type="match status" value="1"/>
</dbReference>
<dbReference type="EMBL" id="KZ678593">
    <property type="protein sequence ID" value="PSR78772.1"/>
    <property type="molecule type" value="Genomic_DNA"/>
</dbReference>
<dbReference type="Pfam" id="PF01545">
    <property type="entry name" value="Cation_efflux"/>
    <property type="match status" value="1"/>
</dbReference>
<feature type="transmembrane region" description="Helical" evidence="8">
    <location>
        <begin position="348"/>
        <end position="368"/>
    </location>
</feature>
<feature type="compositionally biased region" description="Basic and acidic residues" evidence="9">
    <location>
        <begin position="280"/>
        <end position="303"/>
    </location>
</feature>
<dbReference type="InterPro" id="IPR045316">
    <property type="entry name" value="Msc2-like"/>
</dbReference>
<dbReference type="AlphaFoldDB" id="A0A2T2ZX31"/>
<dbReference type="Proteomes" id="UP000241462">
    <property type="component" value="Unassembled WGS sequence"/>
</dbReference>
<dbReference type="OrthoDB" id="78669at2759"/>
<feature type="domain" description="Cation efflux protein transmembrane" evidence="10">
    <location>
        <begin position="115"/>
        <end position="405"/>
    </location>
</feature>
<name>A0A2T2ZX31_9PEZI</name>
<feature type="transmembrane region" description="Helical" evidence="8">
    <location>
        <begin position="115"/>
        <end position="134"/>
    </location>
</feature>
<reference evidence="11 12" key="1">
    <citation type="journal article" date="2018" name="Mycol. Prog.">
        <title>Coniella lustricola, a new species from submerged detritus.</title>
        <authorList>
            <person name="Raudabaugh D.B."/>
            <person name="Iturriaga T."/>
            <person name="Carver A."/>
            <person name="Mondo S."/>
            <person name="Pangilinan J."/>
            <person name="Lipzen A."/>
            <person name="He G."/>
            <person name="Amirebrahimi M."/>
            <person name="Grigoriev I.V."/>
            <person name="Miller A.N."/>
        </authorList>
    </citation>
    <scope>NUCLEOTIDE SEQUENCE [LARGE SCALE GENOMIC DNA]</scope>
    <source>
        <strain evidence="11 12">B22-T-1</strain>
    </source>
</reference>
<dbReference type="InParanoid" id="A0A2T2ZX31"/>
<dbReference type="NCBIfam" id="TIGR01297">
    <property type="entry name" value="CDF"/>
    <property type="match status" value="1"/>
</dbReference>
<proteinExistence type="inferred from homology"/>
<dbReference type="GO" id="GO:0005385">
    <property type="term" value="F:zinc ion transmembrane transporter activity"/>
    <property type="evidence" value="ECO:0007669"/>
    <property type="project" value="UniProtKB-UniRule"/>
</dbReference>
<dbReference type="GO" id="GO:0031410">
    <property type="term" value="C:cytoplasmic vesicle"/>
    <property type="evidence" value="ECO:0007669"/>
    <property type="project" value="TreeGrafter"/>
</dbReference>
<feature type="transmembrane region" description="Helical" evidence="8">
    <location>
        <begin position="380"/>
        <end position="397"/>
    </location>
</feature>
<comment type="subcellular location">
    <subcellularLocation>
        <location evidence="8">Endoplasmic reticulum membrane</location>
        <topology evidence="8">Multi-pass membrane protein</topology>
    </subcellularLocation>
    <subcellularLocation>
        <location evidence="1">Membrane</location>
        <topology evidence="1">Multi-pass membrane protein</topology>
    </subcellularLocation>
</comment>
<feature type="transmembrane region" description="Helical" evidence="8">
    <location>
        <begin position="146"/>
        <end position="165"/>
    </location>
</feature>
<dbReference type="SUPFAM" id="SSF161111">
    <property type="entry name" value="Cation efflux protein transmembrane domain-like"/>
    <property type="match status" value="1"/>
</dbReference>
<evidence type="ECO:0000313" key="12">
    <source>
        <dbReference type="Proteomes" id="UP000241462"/>
    </source>
</evidence>
<dbReference type="InterPro" id="IPR027469">
    <property type="entry name" value="Cation_efflux_TMD_sf"/>
</dbReference>
<keyword evidence="8" id="KW-0256">Endoplasmic reticulum</keyword>
<evidence type="ECO:0000313" key="11">
    <source>
        <dbReference type="EMBL" id="PSR78772.1"/>
    </source>
</evidence>
<keyword evidence="4 8" id="KW-0812">Transmembrane</keyword>
<accession>A0A2T2ZX31</accession>
<feature type="non-terminal residue" evidence="11">
    <location>
        <position position="1"/>
    </location>
</feature>
<feature type="compositionally biased region" description="Basic and acidic residues" evidence="9">
    <location>
        <begin position="253"/>
        <end position="274"/>
    </location>
</feature>
<dbReference type="GO" id="GO:0006882">
    <property type="term" value="P:intracellular zinc ion homeostasis"/>
    <property type="evidence" value="ECO:0007669"/>
    <property type="project" value="InterPro"/>
</dbReference>